<dbReference type="AlphaFoldDB" id="A0AAN9XJA6"/>
<dbReference type="PROSITE" id="PS00674">
    <property type="entry name" value="AAA"/>
    <property type="match status" value="1"/>
</dbReference>
<organism evidence="5 6">
    <name type="scientific">Psophocarpus tetragonolobus</name>
    <name type="common">Winged bean</name>
    <name type="synonym">Dolichos tetragonolobus</name>
    <dbReference type="NCBI Taxonomy" id="3891"/>
    <lineage>
        <taxon>Eukaryota</taxon>
        <taxon>Viridiplantae</taxon>
        <taxon>Streptophyta</taxon>
        <taxon>Embryophyta</taxon>
        <taxon>Tracheophyta</taxon>
        <taxon>Spermatophyta</taxon>
        <taxon>Magnoliopsida</taxon>
        <taxon>eudicotyledons</taxon>
        <taxon>Gunneridae</taxon>
        <taxon>Pentapetalae</taxon>
        <taxon>rosids</taxon>
        <taxon>fabids</taxon>
        <taxon>Fabales</taxon>
        <taxon>Fabaceae</taxon>
        <taxon>Papilionoideae</taxon>
        <taxon>50 kb inversion clade</taxon>
        <taxon>NPAAA clade</taxon>
        <taxon>indigoferoid/millettioid clade</taxon>
        <taxon>Phaseoleae</taxon>
        <taxon>Psophocarpus</taxon>
    </lineage>
</organism>
<dbReference type="InterPro" id="IPR003960">
    <property type="entry name" value="ATPase_AAA_CS"/>
</dbReference>
<evidence type="ECO:0000256" key="1">
    <source>
        <dbReference type="ARBA" id="ARBA00007448"/>
    </source>
</evidence>
<keyword evidence="6" id="KW-1185">Reference proteome</keyword>
<name>A0AAN9XJA6_PSOTE</name>
<keyword evidence="2" id="KW-0067">ATP-binding</keyword>
<proteinExistence type="inferred from homology"/>
<reference evidence="5 6" key="1">
    <citation type="submission" date="2024-01" db="EMBL/GenBank/DDBJ databases">
        <title>The genomes of 5 underutilized Papilionoideae crops provide insights into root nodulation and disease resistanc.</title>
        <authorList>
            <person name="Jiang F."/>
        </authorList>
    </citation>
    <scope>NUCLEOTIDE SEQUENCE [LARGE SCALE GENOMIC DNA]</scope>
    <source>
        <strain evidence="5">DUOXIRENSHENG_FW03</strain>
        <tissue evidence="5">Leaves</tissue>
    </source>
</reference>
<evidence type="ECO:0000256" key="3">
    <source>
        <dbReference type="SAM" id="MobiDB-lite"/>
    </source>
</evidence>
<dbReference type="GO" id="GO:0005524">
    <property type="term" value="F:ATP binding"/>
    <property type="evidence" value="ECO:0007669"/>
    <property type="project" value="UniProtKB-KW"/>
</dbReference>
<protein>
    <recommendedName>
        <fullName evidence="4">AAA+ ATPase domain-containing protein</fullName>
    </recommendedName>
</protein>
<evidence type="ECO:0000259" key="4">
    <source>
        <dbReference type="SMART" id="SM00382"/>
    </source>
</evidence>
<feature type="domain" description="AAA+ ATPase" evidence="4">
    <location>
        <begin position="177"/>
        <end position="295"/>
    </location>
</feature>
<dbReference type="InterPro" id="IPR003593">
    <property type="entry name" value="AAA+_ATPase"/>
</dbReference>
<dbReference type="SUPFAM" id="SSF52540">
    <property type="entry name" value="P-loop containing nucleoside triphosphate hydrolases"/>
    <property type="match status" value="1"/>
</dbReference>
<evidence type="ECO:0000313" key="6">
    <source>
        <dbReference type="Proteomes" id="UP001386955"/>
    </source>
</evidence>
<dbReference type="InterPro" id="IPR058017">
    <property type="entry name" value="At3g28540-like_C"/>
</dbReference>
<dbReference type="InterPro" id="IPR027417">
    <property type="entry name" value="P-loop_NTPase"/>
</dbReference>
<keyword evidence="2" id="KW-0547">Nucleotide-binding</keyword>
<dbReference type="InterPro" id="IPR003959">
    <property type="entry name" value="ATPase_AAA_core"/>
</dbReference>
<evidence type="ECO:0000256" key="2">
    <source>
        <dbReference type="RuleBase" id="RU003651"/>
    </source>
</evidence>
<dbReference type="Pfam" id="PF00004">
    <property type="entry name" value="AAA"/>
    <property type="match status" value="2"/>
</dbReference>
<dbReference type="EMBL" id="JAYMYS010000004">
    <property type="protein sequence ID" value="KAK7394545.1"/>
    <property type="molecule type" value="Genomic_DNA"/>
</dbReference>
<dbReference type="Gene3D" id="3.40.50.300">
    <property type="entry name" value="P-loop containing nucleotide triphosphate hydrolases"/>
    <property type="match status" value="2"/>
</dbReference>
<dbReference type="GO" id="GO:0016887">
    <property type="term" value="F:ATP hydrolysis activity"/>
    <property type="evidence" value="ECO:0007669"/>
    <property type="project" value="InterPro"/>
</dbReference>
<sequence length="338" mass="39024">MIAYTVFDPTHKLRGFLSPYLQITFPEFSGGRLKRSELFTAIQSCLIETSSQRARKLRPPTTFTTSFCFPWISDEKRFYTLSFHKRHRGLISSSYILHVLEQGKLIKLKNWKLKLYTNNCYTGWGGYSKARWSHVVFEQPARFETLAMEQKTKEEMIDDLVTFKNGKEYYNKIGKAWNRGYLLYGPPGTGKSTMIAAMANFMHYHVYDLELTARVVKKEKDKSEDEKDPVKKAEEEENKDSKVTLSGLLNCIDGIWSGCAGERIIIFTTNCVDKLDPALIRSGRMDKKIESSYCCYEAFKVLKKNYLDVRCHHLFPIVEGLLKETKMTPADVSENMNA</sequence>
<dbReference type="Pfam" id="PF25568">
    <property type="entry name" value="AAA_lid_At3g28540"/>
    <property type="match status" value="1"/>
</dbReference>
<gene>
    <name evidence="5" type="ORF">VNO78_15076</name>
</gene>
<accession>A0AAN9XJA6</accession>
<dbReference type="SMART" id="SM00382">
    <property type="entry name" value="AAA"/>
    <property type="match status" value="1"/>
</dbReference>
<comment type="similarity">
    <text evidence="1">Belongs to the AAA ATPase family. BCS1 subfamily.</text>
</comment>
<dbReference type="Proteomes" id="UP001386955">
    <property type="component" value="Unassembled WGS sequence"/>
</dbReference>
<dbReference type="Gene3D" id="6.10.280.40">
    <property type="match status" value="1"/>
</dbReference>
<dbReference type="InterPro" id="IPR050747">
    <property type="entry name" value="Mitochondrial_chaperone_BCS1"/>
</dbReference>
<feature type="region of interest" description="Disordered" evidence="3">
    <location>
        <begin position="218"/>
        <end position="237"/>
    </location>
</feature>
<evidence type="ECO:0000313" key="5">
    <source>
        <dbReference type="EMBL" id="KAK7394545.1"/>
    </source>
</evidence>
<dbReference type="PANTHER" id="PTHR23070">
    <property type="entry name" value="BCS1 AAA-TYPE ATPASE"/>
    <property type="match status" value="1"/>
</dbReference>
<comment type="caution">
    <text evidence="5">The sequence shown here is derived from an EMBL/GenBank/DDBJ whole genome shotgun (WGS) entry which is preliminary data.</text>
</comment>